<evidence type="ECO:0000256" key="1">
    <source>
        <dbReference type="SAM" id="Phobius"/>
    </source>
</evidence>
<comment type="caution">
    <text evidence="2">The sequence shown here is derived from an EMBL/GenBank/DDBJ whole genome shotgun (WGS) entry which is preliminary data.</text>
</comment>
<organism evidence="2 3">
    <name type="scientific">Arthrobacter jinronghuae</name>
    <dbReference type="NCBI Taxonomy" id="2964609"/>
    <lineage>
        <taxon>Bacteria</taxon>
        <taxon>Bacillati</taxon>
        <taxon>Actinomycetota</taxon>
        <taxon>Actinomycetes</taxon>
        <taxon>Micrococcales</taxon>
        <taxon>Micrococcaceae</taxon>
        <taxon>Arthrobacter</taxon>
    </lineage>
</organism>
<evidence type="ECO:0000313" key="2">
    <source>
        <dbReference type="EMBL" id="MCQ1951071.1"/>
    </source>
</evidence>
<evidence type="ECO:0008006" key="4">
    <source>
        <dbReference type="Google" id="ProtNLM"/>
    </source>
</evidence>
<keyword evidence="1" id="KW-1133">Transmembrane helix</keyword>
<proteinExistence type="predicted"/>
<sequence>MTSQLDTSVFRDPVPAEEIAAQRPTGIAGLATGSRLFLAGFAAACLAVWLVCSMGIAEATVGSFNLDASAVNVGSGIFLAGLLAAAVGFLLQGAKEDPRITAAKLNRFVQRNGLSYNADPKLPRIDATIFGEGHHPQSWKRFRNGPAHLFPFEVAHFSYRTGSRARNRNDRPSVITWTYAAVTAERRLPRMLLDAKGNDPWLGSSVPVSLAKSQQVPLPEDLDSHFTLYAPEGHEAAALAVFTPEVLRRVLAEAPGFDVETVDDSIIFFTRGELDLSSEGTWERLSQVIFGPGAALVGLANGPVSAQRFASGAAQPVPPEGRTLKRRALTPALIWTLGGFAVLVLARLLLTGPLNGLI</sequence>
<keyword evidence="1" id="KW-0472">Membrane</keyword>
<dbReference type="RefSeq" id="WP_255866206.1">
    <property type="nucleotide sequence ID" value="NZ_CP104263.1"/>
</dbReference>
<feature type="transmembrane region" description="Helical" evidence="1">
    <location>
        <begin position="332"/>
        <end position="350"/>
    </location>
</feature>
<evidence type="ECO:0000313" key="3">
    <source>
        <dbReference type="Proteomes" id="UP001206924"/>
    </source>
</evidence>
<name>A0ABT1NWW3_9MICC</name>
<keyword evidence="1" id="KW-0812">Transmembrane</keyword>
<gene>
    <name evidence="2" type="ORF">NNX28_14200</name>
</gene>
<reference evidence="2 3" key="1">
    <citation type="submission" date="2022-07" db="EMBL/GenBank/DDBJ databases">
        <title>Novel species in genus Arthrobacter.</title>
        <authorList>
            <person name="Liu Y."/>
        </authorList>
    </citation>
    <scope>NUCLEOTIDE SEQUENCE [LARGE SCALE GENOMIC DNA]</scope>
    <source>
        <strain evidence="3">zg-Y859</strain>
    </source>
</reference>
<keyword evidence="3" id="KW-1185">Reference proteome</keyword>
<feature type="transmembrane region" description="Helical" evidence="1">
    <location>
        <begin position="69"/>
        <end position="91"/>
    </location>
</feature>
<accession>A0ABT1NWW3</accession>
<feature type="transmembrane region" description="Helical" evidence="1">
    <location>
        <begin position="36"/>
        <end position="57"/>
    </location>
</feature>
<dbReference type="Proteomes" id="UP001206924">
    <property type="component" value="Unassembled WGS sequence"/>
</dbReference>
<dbReference type="EMBL" id="JANFLP010000014">
    <property type="protein sequence ID" value="MCQ1951071.1"/>
    <property type="molecule type" value="Genomic_DNA"/>
</dbReference>
<protein>
    <recommendedName>
        <fullName evidence="4">DUF3137 domain-containing protein</fullName>
    </recommendedName>
</protein>